<keyword evidence="4 7" id="KW-0812">Transmembrane</keyword>
<feature type="transmembrane region" description="Helical" evidence="7">
    <location>
        <begin position="175"/>
        <end position="208"/>
    </location>
</feature>
<dbReference type="PANTHER" id="PTHR30487:SF0">
    <property type="entry name" value="PREPILIN LEADER PEPTIDASE_N-METHYLTRANSFERASE-RELATED"/>
    <property type="match status" value="1"/>
</dbReference>
<keyword evidence="11" id="KW-1185">Reference proteome</keyword>
<dbReference type="OrthoDB" id="9789291at2"/>
<dbReference type="PATRIC" id="fig|285983.3.peg.274"/>
<comment type="similarity">
    <text evidence="2">Belongs to the peptidase A24 family.</text>
</comment>
<evidence type="ECO:0000256" key="7">
    <source>
        <dbReference type="SAM" id="Phobius"/>
    </source>
</evidence>
<feature type="transmembrane region" description="Helical" evidence="7">
    <location>
        <begin position="220"/>
        <end position="240"/>
    </location>
</feature>
<dbReference type="Gene3D" id="1.20.120.1220">
    <property type="match status" value="1"/>
</dbReference>
<dbReference type="AlphaFoldDB" id="A0A0D6ZCS0"/>
<evidence type="ECO:0000256" key="1">
    <source>
        <dbReference type="ARBA" id="ARBA00004651"/>
    </source>
</evidence>
<dbReference type="Pfam" id="PF01478">
    <property type="entry name" value="Peptidase_A24"/>
    <property type="match status" value="1"/>
</dbReference>
<evidence type="ECO:0000256" key="5">
    <source>
        <dbReference type="ARBA" id="ARBA00022989"/>
    </source>
</evidence>
<evidence type="ECO:0000259" key="9">
    <source>
        <dbReference type="Pfam" id="PF06750"/>
    </source>
</evidence>
<dbReference type="GO" id="GO:0006465">
    <property type="term" value="P:signal peptide processing"/>
    <property type="evidence" value="ECO:0007669"/>
    <property type="project" value="TreeGrafter"/>
</dbReference>
<evidence type="ECO:0000259" key="8">
    <source>
        <dbReference type="Pfam" id="PF01478"/>
    </source>
</evidence>
<comment type="caution">
    <text evidence="10">The sequence shown here is derived from an EMBL/GenBank/DDBJ whole genome shotgun (WGS) entry which is preliminary data.</text>
</comment>
<comment type="subcellular location">
    <subcellularLocation>
        <location evidence="1">Cell membrane</location>
        <topology evidence="1">Multi-pass membrane protein</topology>
    </subcellularLocation>
</comment>
<feature type="transmembrane region" description="Helical" evidence="7">
    <location>
        <begin position="96"/>
        <end position="116"/>
    </location>
</feature>
<evidence type="ECO:0000256" key="2">
    <source>
        <dbReference type="ARBA" id="ARBA00005801"/>
    </source>
</evidence>
<evidence type="ECO:0000313" key="11">
    <source>
        <dbReference type="Proteomes" id="UP000032512"/>
    </source>
</evidence>
<feature type="domain" description="Prepilin peptidase A24 N-terminal" evidence="9">
    <location>
        <begin position="7"/>
        <end position="86"/>
    </location>
</feature>
<sequence>MQILLFLYGLVLGSFYNVVALRVPDGKSIVAPRSACPKCGHRLTFLELIPVFSYFIQGGKCRQCKARISPIYPFFELLTAALFAIAPFSVGWSGELLIALTLISMLVIITVSDLAYMIIPDRVLIVFAGLFFFERLLFPLVPWWDSLAGAAAGFFLLLAIAVVSKGGMGGGDIKLFAVIGFALGVKLLLLSFFLSTLFGAFFGVIGLLLGAIKRKQTIPFGPFIALGSLVAYFFGDYLIVEYMRLLTSGL</sequence>
<dbReference type="Pfam" id="PF06750">
    <property type="entry name" value="A24_N_bact"/>
    <property type="match status" value="1"/>
</dbReference>
<dbReference type="PANTHER" id="PTHR30487">
    <property type="entry name" value="TYPE 4 PREPILIN-LIKE PROTEINS LEADER PEPTIDE-PROCESSING ENZYME"/>
    <property type="match status" value="1"/>
</dbReference>
<keyword evidence="5 7" id="KW-1133">Transmembrane helix</keyword>
<evidence type="ECO:0000256" key="3">
    <source>
        <dbReference type="ARBA" id="ARBA00022475"/>
    </source>
</evidence>
<dbReference type="InterPro" id="IPR010627">
    <property type="entry name" value="Prepilin_pept_A24_N"/>
</dbReference>
<evidence type="ECO:0000313" key="10">
    <source>
        <dbReference type="EMBL" id="KIY22378.1"/>
    </source>
</evidence>
<dbReference type="EMBL" id="JXIQ01000071">
    <property type="protein sequence ID" value="KIY22378.1"/>
    <property type="molecule type" value="Genomic_DNA"/>
</dbReference>
<evidence type="ECO:0000256" key="4">
    <source>
        <dbReference type="ARBA" id="ARBA00022692"/>
    </source>
</evidence>
<dbReference type="Proteomes" id="UP000032512">
    <property type="component" value="Unassembled WGS sequence"/>
</dbReference>
<dbReference type="InterPro" id="IPR050882">
    <property type="entry name" value="Prepilin_peptidase/N-MTase"/>
</dbReference>
<protein>
    <submittedName>
        <fullName evidence="10">Prepilin peptidase</fullName>
    </submittedName>
</protein>
<gene>
    <name evidence="10" type="ORF">UB32_08785</name>
</gene>
<feature type="transmembrane region" description="Helical" evidence="7">
    <location>
        <begin position="147"/>
        <end position="163"/>
    </location>
</feature>
<dbReference type="RefSeq" id="WP_044392974.1">
    <property type="nucleotide sequence ID" value="NZ_JXIQ01000071.1"/>
</dbReference>
<feature type="transmembrane region" description="Helical" evidence="7">
    <location>
        <begin position="71"/>
        <end position="90"/>
    </location>
</feature>
<keyword evidence="3" id="KW-1003">Cell membrane</keyword>
<keyword evidence="6 7" id="KW-0472">Membrane</keyword>
<dbReference type="InterPro" id="IPR000045">
    <property type="entry name" value="Prepilin_IV_endopep_pep"/>
</dbReference>
<accession>A0A0D6ZCS0</accession>
<name>A0A0D6ZCS0_9BACI</name>
<feature type="domain" description="Prepilin type IV endopeptidase peptidase" evidence="8">
    <location>
        <begin position="101"/>
        <end position="204"/>
    </location>
</feature>
<dbReference type="GO" id="GO:0004190">
    <property type="term" value="F:aspartic-type endopeptidase activity"/>
    <property type="evidence" value="ECO:0007669"/>
    <property type="project" value="InterPro"/>
</dbReference>
<reference evidence="10 11" key="1">
    <citation type="submission" date="2015-01" db="EMBL/GenBank/DDBJ databases">
        <title>Draft genome sequences of the supercritical CO2 tolerant bacteria Bacillus subterraneus MITOT1 and Bacillus cereus MIT0214.</title>
        <authorList>
            <person name="Peet K.C."/>
            <person name="Thompson J.R."/>
        </authorList>
    </citation>
    <scope>NUCLEOTIDE SEQUENCE [LARGE SCALE GENOMIC DNA]</scope>
    <source>
        <strain evidence="10 11">MITOT1</strain>
    </source>
</reference>
<evidence type="ECO:0000256" key="6">
    <source>
        <dbReference type="ARBA" id="ARBA00023136"/>
    </source>
</evidence>
<proteinExistence type="inferred from homology"/>
<dbReference type="GO" id="GO:0005886">
    <property type="term" value="C:plasma membrane"/>
    <property type="evidence" value="ECO:0007669"/>
    <property type="project" value="UniProtKB-SubCell"/>
</dbReference>
<organism evidence="10 11">
    <name type="scientific">Mesobacillus subterraneus</name>
    <dbReference type="NCBI Taxonomy" id="285983"/>
    <lineage>
        <taxon>Bacteria</taxon>
        <taxon>Bacillati</taxon>
        <taxon>Bacillota</taxon>
        <taxon>Bacilli</taxon>
        <taxon>Bacillales</taxon>
        <taxon>Bacillaceae</taxon>
        <taxon>Mesobacillus</taxon>
    </lineage>
</organism>